<reference evidence="1 2" key="1">
    <citation type="submission" date="2017-11" db="EMBL/GenBank/DDBJ databases">
        <title>Complete genome of a free-living desiccation-tolerant cyanobacterium and its photosynthetic adaptation to extreme terrestrial habitat.</title>
        <authorList>
            <person name="Shang J."/>
        </authorList>
    </citation>
    <scope>NUCLEOTIDE SEQUENCE [LARGE SCALE GENOMIC DNA]</scope>
    <source>
        <strain evidence="1 2">CCNUN1</strain>
    </source>
</reference>
<proteinExistence type="predicted"/>
<gene>
    <name evidence="1" type="ORF">COO91_08346</name>
</gene>
<sequence length="45" mass="5137">MNKARHLSTDGRVLLFGTILPELDKNCDRNNLRANNSRASCDRSY</sequence>
<protein>
    <submittedName>
        <fullName evidence="1">Uncharacterized protein</fullName>
    </submittedName>
</protein>
<evidence type="ECO:0000313" key="1">
    <source>
        <dbReference type="EMBL" id="AUB42234.1"/>
    </source>
</evidence>
<organism evidence="1 2">
    <name type="scientific">Nostoc flagelliforme CCNUN1</name>
    <dbReference type="NCBI Taxonomy" id="2038116"/>
    <lineage>
        <taxon>Bacteria</taxon>
        <taxon>Bacillati</taxon>
        <taxon>Cyanobacteriota</taxon>
        <taxon>Cyanophyceae</taxon>
        <taxon>Nostocales</taxon>
        <taxon>Nostocaceae</taxon>
        <taxon>Nostoc</taxon>
    </lineage>
</organism>
<dbReference type="AlphaFoldDB" id="A0A2K8T3G5"/>
<dbReference type="KEGG" id="nfl:COO91_08346"/>
<accession>A0A2K8T3G5</accession>
<dbReference type="Proteomes" id="UP000232003">
    <property type="component" value="Chromosome"/>
</dbReference>
<dbReference type="EMBL" id="CP024785">
    <property type="protein sequence ID" value="AUB42234.1"/>
    <property type="molecule type" value="Genomic_DNA"/>
</dbReference>
<name>A0A2K8T3G5_9NOSO</name>
<keyword evidence="2" id="KW-1185">Reference proteome</keyword>
<evidence type="ECO:0000313" key="2">
    <source>
        <dbReference type="Proteomes" id="UP000232003"/>
    </source>
</evidence>